<organism evidence="1 2">
    <name type="scientific">Caulobacter vibrioides (strain NA1000 / CB15N)</name>
    <name type="common">Caulobacter crescentus</name>
    <dbReference type="NCBI Taxonomy" id="565050"/>
    <lineage>
        <taxon>Bacteria</taxon>
        <taxon>Pseudomonadati</taxon>
        <taxon>Pseudomonadota</taxon>
        <taxon>Alphaproteobacteria</taxon>
        <taxon>Caulobacterales</taxon>
        <taxon>Caulobacteraceae</taxon>
        <taxon>Caulobacter</taxon>
    </lineage>
</organism>
<evidence type="ECO:0000313" key="2">
    <source>
        <dbReference type="Proteomes" id="UP000001364"/>
    </source>
</evidence>
<sequence>MTSFRVLGDKVVTKSEYLDDLRANPDRPSVFEGQFLEETVPPPQVTQFRPIGMGLPLTILIREVYTGKHPKKGVLGGGGKAMLVTSALKGYASYAPASRAVNFAEPSISPRKTMMAPSAANAGTNVVAYSPAVLTEQMFFTVEMAFDRYPEGLLNTVSSAFTGAANIPLLLPAREFLLAAGGLIKITNEWAEALIDGRAAFSMTDTIDFDVPGVAPTKADFRVFGSDAHRDLTYKPGVGLVSSTGTRYDGDEPYVVVSLDGAERKSLESFAPTLATAEQLKKFLNARDGTEASIEFLLEGIKLANDITYRKEAQELAEQLKTEPDGPAKEAKTKRLEAVKKNILSKELQLT</sequence>
<dbReference type="PATRIC" id="fig|565050.3.peg.576"/>
<dbReference type="EMBL" id="CP001340">
    <property type="protein sequence ID" value="ACL94050.1"/>
    <property type="molecule type" value="Genomic_DNA"/>
</dbReference>
<dbReference type="KEGG" id="ccs:CCNA_00585"/>
<reference evidence="1 2" key="1">
    <citation type="journal article" date="2010" name="J. Bacteriol.">
        <title>The genetic basis of laboratory adaptation in Caulobacter crescentus.</title>
        <authorList>
            <person name="Marks M.E."/>
            <person name="Castro-Rojas C.M."/>
            <person name="Teiling C."/>
            <person name="Du L."/>
            <person name="Kapatral V."/>
            <person name="Walunas T.L."/>
            <person name="Crosson S."/>
        </authorList>
    </citation>
    <scope>NUCLEOTIDE SEQUENCE [LARGE SCALE GENOMIC DNA]</scope>
    <source>
        <strain evidence="2">NA1000 / CB15N</strain>
    </source>
</reference>
<dbReference type="GeneID" id="7329984"/>
<accession>A0A0H3C788</accession>
<proteinExistence type="predicted"/>
<dbReference type="RefSeq" id="WP_010918438.1">
    <property type="nucleotide sequence ID" value="NC_011916.1"/>
</dbReference>
<dbReference type="OrthoDB" id="5117805at2"/>
<name>A0A0H3C788_CAUVN</name>
<gene>
    <name evidence="1" type="ordered locus">CCNA_00585</name>
</gene>
<dbReference type="Proteomes" id="UP000001364">
    <property type="component" value="Chromosome"/>
</dbReference>
<dbReference type="RefSeq" id="YP_002515958.1">
    <property type="nucleotide sequence ID" value="NC_011916.1"/>
</dbReference>
<dbReference type="AlphaFoldDB" id="A0A0H3C788"/>
<keyword evidence="2" id="KW-1185">Reference proteome</keyword>
<evidence type="ECO:0000313" key="1">
    <source>
        <dbReference type="EMBL" id="ACL94050.1"/>
    </source>
</evidence>
<protein>
    <submittedName>
        <fullName evidence="1">Uncharacterized protein</fullName>
    </submittedName>
</protein>
<dbReference type="HOGENOM" id="CLU_789134_0_0_5"/>
<dbReference type="SMR" id="A0A0H3C788"/>